<evidence type="ECO:0000313" key="3">
    <source>
        <dbReference type="Proteomes" id="UP000633136"/>
    </source>
</evidence>
<protein>
    <submittedName>
        <fullName evidence="2">Uncharacterized protein</fullName>
    </submittedName>
</protein>
<dbReference type="EMBL" id="BMIS01000021">
    <property type="protein sequence ID" value="GGE78653.1"/>
    <property type="molecule type" value="Genomic_DNA"/>
</dbReference>
<dbReference type="AlphaFoldDB" id="A0A917AVT8"/>
<feature type="transmembrane region" description="Helical" evidence="1">
    <location>
        <begin position="18"/>
        <end position="36"/>
    </location>
</feature>
<evidence type="ECO:0000256" key="1">
    <source>
        <dbReference type="SAM" id="Phobius"/>
    </source>
</evidence>
<proteinExistence type="predicted"/>
<keyword evidence="1" id="KW-0472">Membrane</keyword>
<accession>A0A917AVT8</accession>
<organism evidence="2 3">
    <name type="scientific">Nesterenkonia cremea</name>
    <dbReference type="NCBI Taxonomy" id="1882340"/>
    <lineage>
        <taxon>Bacteria</taxon>
        <taxon>Bacillati</taxon>
        <taxon>Actinomycetota</taxon>
        <taxon>Actinomycetes</taxon>
        <taxon>Micrococcales</taxon>
        <taxon>Micrococcaceae</taxon>
        <taxon>Nesterenkonia</taxon>
    </lineage>
</organism>
<evidence type="ECO:0000313" key="2">
    <source>
        <dbReference type="EMBL" id="GGE78653.1"/>
    </source>
</evidence>
<keyword evidence="3" id="KW-1185">Reference proteome</keyword>
<reference evidence="2" key="2">
    <citation type="submission" date="2020-09" db="EMBL/GenBank/DDBJ databases">
        <authorList>
            <person name="Sun Q."/>
            <person name="Zhou Y."/>
        </authorList>
    </citation>
    <scope>NUCLEOTIDE SEQUENCE</scope>
    <source>
        <strain evidence="2">CGMCC 1.15388</strain>
    </source>
</reference>
<keyword evidence="1" id="KW-1133">Transmembrane helix</keyword>
<gene>
    <name evidence="2" type="ORF">GCM10011401_27420</name>
</gene>
<keyword evidence="1" id="KW-0812">Transmembrane</keyword>
<dbReference type="Proteomes" id="UP000633136">
    <property type="component" value="Unassembled WGS sequence"/>
</dbReference>
<reference evidence="2" key="1">
    <citation type="journal article" date="2014" name="Int. J. Syst. Evol. Microbiol.">
        <title>Complete genome sequence of Corynebacterium casei LMG S-19264T (=DSM 44701T), isolated from a smear-ripened cheese.</title>
        <authorList>
            <consortium name="US DOE Joint Genome Institute (JGI-PGF)"/>
            <person name="Walter F."/>
            <person name="Albersmeier A."/>
            <person name="Kalinowski J."/>
            <person name="Ruckert C."/>
        </authorList>
    </citation>
    <scope>NUCLEOTIDE SEQUENCE</scope>
    <source>
        <strain evidence="2">CGMCC 1.15388</strain>
    </source>
</reference>
<sequence length="213" mass="23551">MTGATHRAKGAIASIPKWVLGFVGASVIVVGFLVYLSSSRMGEDEFAQVASGLEAEFPEMLQVDEAAEFRAYEDLHEYECPTGLSGHGDPEETSLRAEVVAELEDEGMAEELLGEIESSWTTDYGWSMIEQRDLRDSGRSEVLSTTEYSREWDEGYVTQAFVEHNYFEDVDAHAVHIRVSGDCVRHTDSSRSTGDYSLGLPPFIDYSWAGNSG</sequence>
<dbReference type="RefSeq" id="WP_188686900.1">
    <property type="nucleotide sequence ID" value="NZ_BMIS01000021.1"/>
</dbReference>
<name>A0A917AVT8_9MICC</name>
<comment type="caution">
    <text evidence="2">The sequence shown here is derived from an EMBL/GenBank/DDBJ whole genome shotgun (WGS) entry which is preliminary data.</text>
</comment>